<dbReference type="Pfam" id="PF19371">
    <property type="entry name" value="DUF5946"/>
    <property type="match status" value="1"/>
</dbReference>
<sequence length="136" mass="15117">MDSVRAAYDELYLYTMDRPGFILQHVVDAFAVQTATTAGKPIAVVFGLAGIYLHLEKQFSGREVQQAHIKLGRRKREWPAIQLPQDRGSMTAGDVLAAPAGPERDGAIDDWCRSVWSAFGENRQTIIALLRGYQIV</sequence>
<dbReference type="KEGG" id="sus:Acid_3363"/>
<dbReference type="EMBL" id="CP000473">
    <property type="protein sequence ID" value="ABJ84336.1"/>
    <property type="molecule type" value="Genomic_DNA"/>
</dbReference>
<protein>
    <submittedName>
        <fullName evidence="1">Uncharacterized protein</fullName>
    </submittedName>
</protein>
<dbReference type="OrthoDB" id="158614at2"/>
<dbReference type="AlphaFoldDB" id="Q01N72"/>
<proteinExistence type="predicted"/>
<dbReference type="STRING" id="234267.Acid_3363"/>
<evidence type="ECO:0000313" key="1">
    <source>
        <dbReference type="EMBL" id="ABJ84336.1"/>
    </source>
</evidence>
<dbReference type="HOGENOM" id="CLU_133846_1_0_0"/>
<reference evidence="1" key="1">
    <citation type="submission" date="2006-10" db="EMBL/GenBank/DDBJ databases">
        <title>Complete sequence of Solibacter usitatus Ellin6076.</title>
        <authorList>
            <consortium name="US DOE Joint Genome Institute"/>
            <person name="Copeland A."/>
            <person name="Lucas S."/>
            <person name="Lapidus A."/>
            <person name="Barry K."/>
            <person name="Detter J.C."/>
            <person name="Glavina del Rio T."/>
            <person name="Hammon N."/>
            <person name="Israni S."/>
            <person name="Dalin E."/>
            <person name="Tice H."/>
            <person name="Pitluck S."/>
            <person name="Thompson L.S."/>
            <person name="Brettin T."/>
            <person name="Bruce D."/>
            <person name="Han C."/>
            <person name="Tapia R."/>
            <person name="Gilna P."/>
            <person name="Schmutz J."/>
            <person name="Larimer F."/>
            <person name="Land M."/>
            <person name="Hauser L."/>
            <person name="Kyrpides N."/>
            <person name="Mikhailova N."/>
            <person name="Janssen P.H."/>
            <person name="Kuske C.R."/>
            <person name="Richardson P."/>
        </authorList>
    </citation>
    <scope>NUCLEOTIDE SEQUENCE</scope>
    <source>
        <strain evidence="1">Ellin6076</strain>
    </source>
</reference>
<organism evidence="1">
    <name type="scientific">Solibacter usitatus (strain Ellin6076)</name>
    <dbReference type="NCBI Taxonomy" id="234267"/>
    <lineage>
        <taxon>Bacteria</taxon>
        <taxon>Pseudomonadati</taxon>
        <taxon>Acidobacteriota</taxon>
        <taxon>Terriglobia</taxon>
        <taxon>Bryobacterales</taxon>
        <taxon>Solibacteraceae</taxon>
        <taxon>Candidatus Solibacter</taxon>
    </lineage>
</organism>
<gene>
    <name evidence="1" type="ordered locus">Acid_3363</name>
</gene>
<accession>Q01N72</accession>
<name>Q01N72_SOLUE</name>
<dbReference type="InterPro" id="IPR045990">
    <property type="entry name" value="DUF5946"/>
</dbReference>
<dbReference type="InParanoid" id="Q01N72"/>